<dbReference type="EMBL" id="JAGRRH010000009">
    <property type="protein sequence ID" value="KAG7364929.1"/>
    <property type="molecule type" value="Genomic_DNA"/>
</dbReference>
<evidence type="ECO:0000256" key="1">
    <source>
        <dbReference type="ARBA" id="ARBA00023002"/>
    </source>
</evidence>
<name>A0A9K3LNA2_9STRA</name>
<reference evidence="2" key="2">
    <citation type="submission" date="2021-04" db="EMBL/GenBank/DDBJ databases">
        <authorList>
            <person name="Podell S."/>
        </authorList>
    </citation>
    <scope>NUCLEOTIDE SEQUENCE</scope>
    <source>
        <strain evidence="2">Hildebrandi</strain>
    </source>
</reference>
<dbReference type="InterPro" id="IPR002347">
    <property type="entry name" value="SDR_fam"/>
</dbReference>
<keyword evidence="1" id="KW-0560">Oxidoreductase</keyword>
<dbReference type="Proteomes" id="UP000693970">
    <property type="component" value="Unassembled WGS sequence"/>
</dbReference>
<evidence type="ECO:0000313" key="2">
    <source>
        <dbReference type="EMBL" id="KAG7364929.1"/>
    </source>
</evidence>
<protein>
    <submittedName>
        <fullName evidence="2">Short-chain dehydrogenase/reductase SDR</fullName>
    </submittedName>
</protein>
<dbReference type="InterPro" id="IPR052228">
    <property type="entry name" value="Sec_Metab_Biosynth_Oxidored"/>
</dbReference>
<reference evidence="2" key="1">
    <citation type="journal article" date="2021" name="Sci. Rep.">
        <title>Diploid genomic architecture of Nitzschia inconspicua, an elite biomass production diatom.</title>
        <authorList>
            <person name="Oliver A."/>
            <person name="Podell S."/>
            <person name="Pinowska A."/>
            <person name="Traller J.C."/>
            <person name="Smith S.R."/>
            <person name="McClure R."/>
            <person name="Beliaev A."/>
            <person name="Bohutskyi P."/>
            <person name="Hill E.A."/>
            <person name="Rabines A."/>
            <person name="Zheng H."/>
            <person name="Allen L.Z."/>
            <person name="Kuo A."/>
            <person name="Grigoriev I.V."/>
            <person name="Allen A.E."/>
            <person name="Hazlebeck D."/>
            <person name="Allen E.E."/>
        </authorList>
    </citation>
    <scope>NUCLEOTIDE SEQUENCE</scope>
    <source>
        <strain evidence="2">Hildebrandi</strain>
    </source>
</reference>
<dbReference type="PANTHER" id="PTHR47534:SF3">
    <property type="entry name" value="ALCOHOL DEHYDROGENASE-LIKE C-TERMINAL DOMAIN-CONTAINING PROTEIN"/>
    <property type="match status" value="1"/>
</dbReference>
<dbReference type="GO" id="GO:0016491">
    <property type="term" value="F:oxidoreductase activity"/>
    <property type="evidence" value="ECO:0007669"/>
    <property type="project" value="UniProtKB-KW"/>
</dbReference>
<accession>A0A9K3LNA2</accession>
<dbReference type="AlphaFoldDB" id="A0A9K3LNA2"/>
<sequence>MVTSLLSATAWRAKYLTNDAYQRAFSSTRTAVVVGATSGIGEACALRLAEQGFLVVAVGRDQPGRAESVVAALVEKSLQSPARHGSAASDDVPKHEFYACDAFSLDNVYKTAQEIQARHPTVDALIMSQGMATTQGFTPTAEGNDQKLTLHYYSRVAFVQSLLPALKRSTMSAVVLSILSGGVHSPYKYLKDDPSLQTNYSIKNAADAAGYYNDLGMDQLAIENPNIRFVHASPGFVNTNWGTEFHPLLRGVVRLLQRLGKKPSDCAELLLGPTVLAADAGDDLPTLPTRPDGTTSAVYIVGEMGESKSLTREHNAENRDILWRHTQDVMGKAGITNNE</sequence>
<gene>
    <name evidence="2" type="ORF">IV203_038132</name>
</gene>
<dbReference type="Pfam" id="PF00106">
    <property type="entry name" value="adh_short"/>
    <property type="match status" value="1"/>
</dbReference>
<evidence type="ECO:0000313" key="3">
    <source>
        <dbReference type="Proteomes" id="UP000693970"/>
    </source>
</evidence>
<dbReference type="CDD" id="cd05233">
    <property type="entry name" value="SDR_c"/>
    <property type="match status" value="1"/>
</dbReference>
<dbReference type="PANTHER" id="PTHR47534">
    <property type="entry name" value="YALI0E05731P"/>
    <property type="match status" value="1"/>
</dbReference>
<dbReference type="OrthoDB" id="2898509at2759"/>
<comment type="caution">
    <text evidence="2">The sequence shown here is derived from an EMBL/GenBank/DDBJ whole genome shotgun (WGS) entry which is preliminary data.</text>
</comment>
<keyword evidence="3" id="KW-1185">Reference proteome</keyword>
<proteinExistence type="predicted"/>
<organism evidence="2 3">
    <name type="scientific">Nitzschia inconspicua</name>
    <dbReference type="NCBI Taxonomy" id="303405"/>
    <lineage>
        <taxon>Eukaryota</taxon>
        <taxon>Sar</taxon>
        <taxon>Stramenopiles</taxon>
        <taxon>Ochrophyta</taxon>
        <taxon>Bacillariophyta</taxon>
        <taxon>Bacillariophyceae</taxon>
        <taxon>Bacillariophycidae</taxon>
        <taxon>Bacillariales</taxon>
        <taxon>Bacillariaceae</taxon>
        <taxon>Nitzschia</taxon>
    </lineage>
</organism>